<proteinExistence type="predicted"/>
<dbReference type="Ensembl" id="ENSMMOT00000016589.1">
    <property type="protein sequence ID" value="ENSMMOP00000016315.1"/>
    <property type="gene ID" value="ENSMMOG00000012453.1"/>
</dbReference>
<name>A0A3Q4BCE3_MOLML</name>
<dbReference type="Gene3D" id="2.30.42.10">
    <property type="match status" value="1"/>
</dbReference>
<accession>A0A3Q4BCE3</accession>
<dbReference type="SMART" id="SM00228">
    <property type="entry name" value="PDZ"/>
    <property type="match status" value="1"/>
</dbReference>
<dbReference type="GO" id="GO:0005634">
    <property type="term" value="C:nucleus"/>
    <property type="evidence" value="ECO:0007669"/>
    <property type="project" value="TreeGrafter"/>
</dbReference>
<dbReference type="CDD" id="cd06710">
    <property type="entry name" value="PDZ_RGS12-like"/>
    <property type="match status" value="1"/>
</dbReference>
<reference evidence="2" key="2">
    <citation type="submission" date="2025-09" db="UniProtKB">
        <authorList>
            <consortium name="Ensembl"/>
        </authorList>
    </citation>
    <scope>IDENTIFICATION</scope>
</reference>
<dbReference type="InterPro" id="IPR001478">
    <property type="entry name" value="PDZ"/>
</dbReference>
<sequence length="175" mass="18846">MRIQGQPEGARRRLDLNGVGELRGVEIIRGRAGYGFTISGQKPCLLSGILEGSPADLVGLKQGDHIMAINGTDVSTALHETVVQVIGSCKGPLRMVVHVEGRVMGNPILNDAKFGIGQKSGIFQKAVHLLILSPFLARCCDACWKLLFCPIVQNGSQNIWDKAAAMLHWSISCQS</sequence>
<dbReference type="GO" id="GO:0005737">
    <property type="term" value="C:cytoplasm"/>
    <property type="evidence" value="ECO:0007669"/>
    <property type="project" value="TreeGrafter"/>
</dbReference>
<dbReference type="InterPro" id="IPR036034">
    <property type="entry name" value="PDZ_sf"/>
</dbReference>
<dbReference type="GO" id="GO:0008277">
    <property type="term" value="P:regulation of G protein-coupled receptor signaling pathway"/>
    <property type="evidence" value="ECO:0007669"/>
    <property type="project" value="TreeGrafter"/>
</dbReference>
<feature type="domain" description="PDZ" evidence="1">
    <location>
        <begin position="24"/>
        <end position="101"/>
    </location>
</feature>
<dbReference type="PROSITE" id="PS50106">
    <property type="entry name" value="PDZ"/>
    <property type="match status" value="1"/>
</dbReference>
<dbReference type="InterPro" id="IPR046995">
    <property type="entry name" value="RGS10/12/14-like"/>
</dbReference>
<keyword evidence="3" id="KW-1185">Reference proteome</keyword>
<dbReference type="STRING" id="94237.ENSMMOP00000016315"/>
<dbReference type="Proteomes" id="UP000261620">
    <property type="component" value="Unplaced"/>
</dbReference>
<evidence type="ECO:0000313" key="3">
    <source>
        <dbReference type="Proteomes" id="UP000261620"/>
    </source>
</evidence>
<dbReference type="SUPFAM" id="SSF50156">
    <property type="entry name" value="PDZ domain-like"/>
    <property type="match status" value="1"/>
</dbReference>
<evidence type="ECO:0000313" key="2">
    <source>
        <dbReference type="Ensembl" id="ENSMMOP00000016315.1"/>
    </source>
</evidence>
<dbReference type="Pfam" id="PF00595">
    <property type="entry name" value="PDZ"/>
    <property type="match status" value="1"/>
</dbReference>
<reference evidence="2" key="1">
    <citation type="submission" date="2025-08" db="UniProtKB">
        <authorList>
            <consortium name="Ensembl"/>
        </authorList>
    </citation>
    <scope>IDENTIFICATION</scope>
</reference>
<dbReference type="PANTHER" id="PTHR45945">
    <property type="entry name" value="REGULATOR OF G-PROTEIN SIGNALING LOCO"/>
    <property type="match status" value="1"/>
</dbReference>
<protein>
    <recommendedName>
        <fullName evidence="1">PDZ domain-containing protein</fullName>
    </recommendedName>
</protein>
<evidence type="ECO:0000259" key="1">
    <source>
        <dbReference type="PROSITE" id="PS50106"/>
    </source>
</evidence>
<dbReference type="GO" id="GO:0005886">
    <property type="term" value="C:plasma membrane"/>
    <property type="evidence" value="ECO:0007669"/>
    <property type="project" value="TreeGrafter"/>
</dbReference>
<dbReference type="AlphaFoldDB" id="A0A3Q4BCE3"/>
<dbReference type="GO" id="GO:0005096">
    <property type="term" value="F:GTPase activator activity"/>
    <property type="evidence" value="ECO:0007669"/>
    <property type="project" value="InterPro"/>
</dbReference>
<dbReference type="PANTHER" id="PTHR45945:SF1">
    <property type="entry name" value="REGULATOR OF G-PROTEIN SIGNALING 12"/>
    <property type="match status" value="1"/>
</dbReference>
<organism evidence="2 3">
    <name type="scientific">Mola mola</name>
    <name type="common">Ocean sunfish</name>
    <name type="synonym">Tetraodon mola</name>
    <dbReference type="NCBI Taxonomy" id="94237"/>
    <lineage>
        <taxon>Eukaryota</taxon>
        <taxon>Metazoa</taxon>
        <taxon>Chordata</taxon>
        <taxon>Craniata</taxon>
        <taxon>Vertebrata</taxon>
        <taxon>Euteleostomi</taxon>
        <taxon>Actinopterygii</taxon>
        <taxon>Neopterygii</taxon>
        <taxon>Teleostei</taxon>
        <taxon>Neoteleostei</taxon>
        <taxon>Acanthomorphata</taxon>
        <taxon>Eupercaria</taxon>
        <taxon>Tetraodontiformes</taxon>
        <taxon>Molidae</taxon>
        <taxon>Mola</taxon>
    </lineage>
</organism>